<evidence type="ECO:0000256" key="10">
    <source>
        <dbReference type="SAM" id="Phobius"/>
    </source>
</evidence>
<dbReference type="InterPro" id="IPR001611">
    <property type="entry name" value="Leu-rich_rpt"/>
</dbReference>
<evidence type="ECO:0000313" key="11">
    <source>
        <dbReference type="EMBL" id="ELU13891.1"/>
    </source>
</evidence>
<dbReference type="Proteomes" id="UP000014760">
    <property type="component" value="Unassembled WGS sequence"/>
</dbReference>
<name>R7VC45_CAPTE</name>
<organism evidence="11">
    <name type="scientific">Capitella teleta</name>
    <name type="common">Polychaete worm</name>
    <dbReference type="NCBI Taxonomy" id="283909"/>
    <lineage>
        <taxon>Eukaryota</taxon>
        <taxon>Metazoa</taxon>
        <taxon>Spiralia</taxon>
        <taxon>Lophotrochozoa</taxon>
        <taxon>Annelida</taxon>
        <taxon>Polychaeta</taxon>
        <taxon>Sedentaria</taxon>
        <taxon>Scolecida</taxon>
        <taxon>Capitellidae</taxon>
        <taxon>Capitella</taxon>
    </lineage>
</organism>
<dbReference type="SMART" id="SM00369">
    <property type="entry name" value="LRR_TYP"/>
    <property type="match status" value="12"/>
</dbReference>
<evidence type="ECO:0000256" key="4">
    <source>
        <dbReference type="ARBA" id="ARBA00022692"/>
    </source>
</evidence>
<dbReference type="InterPro" id="IPR050541">
    <property type="entry name" value="LRR_TM_domain-containing"/>
</dbReference>
<dbReference type="PANTHER" id="PTHR24369:SF210">
    <property type="entry name" value="CHAOPTIN-RELATED"/>
    <property type="match status" value="1"/>
</dbReference>
<comment type="subcellular location">
    <subcellularLocation>
        <location evidence="1">Cell membrane</location>
    </subcellularLocation>
</comment>
<sequence>MWLVLFIWITTVAACPDNCICPATSNQVSCDGGQFEDIPRGLPPSISTLDLSNNDLMTLSSTSLVSLRSVINFKLKNNDIVQIHDGAFQPMQSLQTLDLSGNALTELNQHSLQGPSSLMHLDLSKNNLQSIEGAFAKMSELSRLELSDNRLTRITEFTFRDLSSLRYLLLSGNQISQVDKKAFRKLEKLMYLVLKGNPIGDVPRYQFNSLFLSYVDMSECGLTKIPRGLPNSIRYLQLRRNNMTTIHRHSFQDCSYISILVLDENGLSSIQERAFEHMTYLQQLWLNNNLLRAIPKPLPSSLQRILMDSNLLDNVTNVFPKNSQLNTLSFMGNTISHLSHDALSELQQLKSLDLSNNQLEHIYGHSFNNNSQLRTLQLSKNPLQYFHSRAFYGLTNLRTLSLAYVHTQVSMYWDIFQDIGKITQLDLDSSPYVIQAIMHSDELLSGLSSVEDLSMQSSDINSLRSDFPEKFPNLLVLHLSSARWHCDTQLLWLRIWLLSTEVQIDNKEDIRCFTPRDLHNKAFIHIDDSEFAVATPGSVTLPPTSQLTTFTTDPQRATTPPARVPQEEEGEDSYEDESESKTFDLEDIYEDLGTREDRFPFIPGLDKKTLPPPTSKELSWEEILSRSSDVPTEGPPYAMQNDNLSLQTKPASDFLGPVPTPSASTTDQAGSPMMLIIIVTSVLTVVIAAVLIATIVYFSRKGNNGCTSGRGSTKSGSPSKRSSNGSGMYQNGIKYKHRQDVLYFMPGEDSTTDSLQTNASTKDANMALYRPYRVNSIETADFSIQCIPQTTFQRIDLMHRHKFSDEG</sequence>
<dbReference type="PANTHER" id="PTHR24369">
    <property type="entry name" value="ANTIGEN BSP, PUTATIVE-RELATED"/>
    <property type="match status" value="1"/>
</dbReference>
<dbReference type="InterPro" id="IPR032675">
    <property type="entry name" value="LRR_dom_sf"/>
</dbReference>
<feature type="transmembrane region" description="Helical" evidence="10">
    <location>
        <begin position="673"/>
        <end position="698"/>
    </location>
</feature>
<feature type="compositionally biased region" description="Polar residues" evidence="9">
    <location>
        <begin position="537"/>
        <end position="558"/>
    </location>
</feature>
<evidence type="ECO:0000256" key="8">
    <source>
        <dbReference type="ARBA" id="ARBA00023136"/>
    </source>
</evidence>
<evidence type="ECO:0000313" key="13">
    <source>
        <dbReference type="Proteomes" id="UP000014760"/>
    </source>
</evidence>
<dbReference type="PRINTS" id="PR00019">
    <property type="entry name" value="LEURICHRPT"/>
</dbReference>
<feature type="compositionally biased region" description="Low complexity" evidence="9">
    <location>
        <begin position="706"/>
        <end position="727"/>
    </location>
</feature>
<evidence type="ECO:0000256" key="9">
    <source>
        <dbReference type="SAM" id="MobiDB-lite"/>
    </source>
</evidence>
<proteinExistence type="predicted"/>
<dbReference type="FunFam" id="3.80.10.10:FF:001438">
    <property type="entry name" value="Uncharacterized protein"/>
    <property type="match status" value="1"/>
</dbReference>
<keyword evidence="6" id="KW-0677">Repeat</keyword>
<keyword evidence="2" id="KW-1003">Cell membrane</keyword>
<keyword evidence="8 10" id="KW-0472">Membrane</keyword>
<protein>
    <recommendedName>
        <fullName evidence="14">LRRCT domain-containing protein</fullName>
    </recommendedName>
</protein>
<keyword evidence="5" id="KW-0732">Signal</keyword>
<dbReference type="HOGENOM" id="CLU_349251_0_0_1"/>
<dbReference type="InterPro" id="IPR003591">
    <property type="entry name" value="Leu-rich_rpt_typical-subtyp"/>
</dbReference>
<dbReference type="OMA" id="IADCAFC"/>
<keyword evidence="13" id="KW-1185">Reference proteome</keyword>
<evidence type="ECO:0008006" key="14">
    <source>
        <dbReference type="Google" id="ProtNLM"/>
    </source>
</evidence>
<dbReference type="EnsemblMetazoa" id="CapteT224319">
    <property type="protein sequence ID" value="CapteP224319"/>
    <property type="gene ID" value="CapteG224319"/>
</dbReference>
<dbReference type="EMBL" id="KB294939">
    <property type="protein sequence ID" value="ELU13891.1"/>
    <property type="molecule type" value="Genomic_DNA"/>
</dbReference>
<dbReference type="STRING" id="283909.R7VC45"/>
<reference evidence="12" key="3">
    <citation type="submission" date="2015-06" db="UniProtKB">
        <authorList>
            <consortium name="EnsemblMetazoa"/>
        </authorList>
    </citation>
    <scope>IDENTIFICATION</scope>
</reference>
<evidence type="ECO:0000256" key="7">
    <source>
        <dbReference type="ARBA" id="ARBA00022989"/>
    </source>
</evidence>
<keyword evidence="7 10" id="KW-1133">Transmembrane helix</keyword>
<keyword evidence="3" id="KW-0433">Leucine-rich repeat</keyword>
<feature type="region of interest" description="Disordered" evidence="9">
    <location>
        <begin position="706"/>
        <end position="731"/>
    </location>
</feature>
<reference evidence="11 13" key="2">
    <citation type="journal article" date="2013" name="Nature">
        <title>Insights into bilaterian evolution from three spiralian genomes.</title>
        <authorList>
            <person name="Simakov O."/>
            <person name="Marletaz F."/>
            <person name="Cho S.J."/>
            <person name="Edsinger-Gonzales E."/>
            <person name="Havlak P."/>
            <person name="Hellsten U."/>
            <person name="Kuo D.H."/>
            <person name="Larsson T."/>
            <person name="Lv J."/>
            <person name="Arendt D."/>
            <person name="Savage R."/>
            <person name="Osoegawa K."/>
            <person name="de Jong P."/>
            <person name="Grimwood J."/>
            <person name="Chapman J.A."/>
            <person name="Shapiro H."/>
            <person name="Aerts A."/>
            <person name="Otillar R.P."/>
            <person name="Terry A.Y."/>
            <person name="Boore J.L."/>
            <person name="Grigoriev I.V."/>
            <person name="Lindberg D.R."/>
            <person name="Seaver E.C."/>
            <person name="Weisblat D.A."/>
            <person name="Putnam N.H."/>
            <person name="Rokhsar D.S."/>
        </authorList>
    </citation>
    <scope>NUCLEOTIDE SEQUENCE</scope>
    <source>
        <strain evidence="11 13">I ESC-2004</strain>
    </source>
</reference>
<keyword evidence="4 10" id="KW-0812">Transmembrane</keyword>
<gene>
    <name evidence="11" type="ORF">CAPTEDRAFT_224319</name>
</gene>
<evidence type="ECO:0000313" key="12">
    <source>
        <dbReference type="EnsemblMetazoa" id="CapteP224319"/>
    </source>
</evidence>
<dbReference type="Gene3D" id="3.80.10.10">
    <property type="entry name" value="Ribonuclease Inhibitor"/>
    <property type="match status" value="5"/>
</dbReference>
<dbReference type="PROSITE" id="PS51450">
    <property type="entry name" value="LRR"/>
    <property type="match status" value="5"/>
</dbReference>
<accession>R7VC45</accession>
<dbReference type="SUPFAM" id="SSF52058">
    <property type="entry name" value="L domain-like"/>
    <property type="match status" value="2"/>
</dbReference>
<dbReference type="Pfam" id="PF13855">
    <property type="entry name" value="LRR_8"/>
    <property type="match status" value="4"/>
</dbReference>
<evidence type="ECO:0000256" key="3">
    <source>
        <dbReference type="ARBA" id="ARBA00022614"/>
    </source>
</evidence>
<evidence type="ECO:0000256" key="6">
    <source>
        <dbReference type="ARBA" id="ARBA00022737"/>
    </source>
</evidence>
<dbReference type="SMART" id="SM00365">
    <property type="entry name" value="LRR_SD22"/>
    <property type="match status" value="6"/>
</dbReference>
<dbReference type="GO" id="GO:0005886">
    <property type="term" value="C:plasma membrane"/>
    <property type="evidence" value="ECO:0007669"/>
    <property type="project" value="UniProtKB-SubCell"/>
</dbReference>
<dbReference type="OrthoDB" id="6156721at2759"/>
<feature type="compositionally biased region" description="Acidic residues" evidence="9">
    <location>
        <begin position="567"/>
        <end position="578"/>
    </location>
</feature>
<feature type="region of interest" description="Disordered" evidence="9">
    <location>
        <begin position="537"/>
        <end position="581"/>
    </location>
</feature>
<dbReference type="AlphaFoldDB" id="R7VC45"/>
<evidence type="ECO:0000256" key="2">
    <source>
        <dbReference type="ARBA" id="ARBA00022475"/>
    </source>
</evidence>
<reference evidence="13" key="1">
    <citation type="submission" date="2012-12" db="EMBL/GenBank/DDBJ databases">
        <authorList>
            <person name="Hellsten U."/>
            <person name="Grimwood J."/>
            <person name="Chapman J.A."/>
            <person name="Shapiro H."/>
            <person name="Aerts A."/>
            <person name="Otillar R.P."/>
            <person name="Terry A.Y."/>
            <person name="Boore J.L."/>
            <person name="Simakov O."/>
            <person name="Marletaz F."/>
            <person name="Cho S.-J."/>
            <person name="Edsinger-Gonzales E."/>
            <person name="Havlak P."/>
            <person name="Kuo D.-H."/>
            <person name="Larsson T."/>
            <person name="Lv J."/>
            <person name="Arendt D."/>
            <person name="Savage R."/>
            <person name="Osoegawa K."/>
            <person name="de Jong P."/>
            <person name="Lindberg D.R."/>
            <person name="Seaver E.C."/>
            <person name="Weisblat D.A."/>
            <person name="Putnam N.H."/>
            <person name="Grigoriev I.V."/>
            <person name="Rokhsar D.S."/>
        </authorList>
    </citation>
    <scope>NUCLEOTIDE SEQUENCE</scope>
    <source>
        <strain evidence="13">I ESC-2004</strain>
    </source>
</reference>
<evidence type="ECO:0000256" key="5">
    <source>
        <dbReference type="ARBA" id="ARBA00022729"/>
    </source>
</evidence>
<evidence type="ECO:0000256" key="1">
    <source>
        <dbReference type="ARBA" id="ARBA00004236"/>
    </source>
</evidence>
<dbReference type="EMBL" id="AMQN01005019">
    <property type="status" value="NOT_ANNOTATED_CDS"/>
    <property type="molecule type" value="Genomic_DNA"/>
</dbReference>